<sequence length="176" mass="19700">MKSPLKDEDPDDFELCSRKRAKVDDIDDFRFPASDGACPESSSSAATRPRQSSLPPTPQSPIRRRVNFTLARREKTRRHKRRNAQLVRPQVTIASSSDSSVSSSEPDTDVKFTFTTNGPAYSFSPMEYAVSNTLQYHGIFPPFATHFSSNDPASVEPVPSYDDAMLLHPFQAMKLE</sequence>
<evidence type="ECO:0000313" key="3">
    <source>
        <dbReference type="Proteomes" id="UP000218334"/>
    </source>
</evidence>
<dbReference type="AlphaFoldDB" id="A0A2H3ANW6"/>
<feature type="compositionally biased region" description="Low complexity" evidence="1">
    <location>
        <begin position="95"/>
        <end position="104"/>
    </location>
</feature>
<reference evidence="3" key="1">
    <citation type="journal article" date="2017" name="Nat. Ecol. Evol.">
        <title>Genome expansion and lineage-specific genetic innovations in the forest pathogenic fungi Armillaria.</title>
        <authorList>
            <person name="Sipos G."/>
            <person name="Prasanna A.N."/>
            <person name="Walter M.C."/>
            <person name="O'Connor E."/>
            <person name="Balint B."/>
            <person name="Krizsan K."/>
            <person name="Kiss B."/>
            <person name="Hess J."/>
            <person name="Varga T."/>
            <person name="Slot J."/>
            <person name="Riley R."/>
            <person name="Boka B."/>
            <person name="Rigling D."/>
            <person name="Barry K."/>
            <person name="Lee J."/>
            <person name="Mihaltcheva S."/>
            <person name="LaButti K."/>
            <person name="Lipzen A."/>
            <person name="Waldron R."/>
            <person name="Moloney N.M."/>
            <person name="Sperisen C."/>
            <person name="Kredics L."/>
            <person name="Vagvoelgyi C."/>
            <person name="Patrignani A."/>
            <person name="Fitzpatrick D."/>
            <person name="Nagy I."/>
            <person name="Doyle S."/>
            <person name="Anderson J.B."/>
            <person name="Grigoriev I.V."/>
            <person name="Gueldener U."/>
            <person name="Muensterkoetter M."/>
            <person name="Nagy L.G."/>
        </authorList>
    </citation>
    <scope>NUCLEOTIDE SEQUENCE [LARGE SCALE GENOMIC DNA]</scope>
    <source>
        <strain evidence="3">28-4</strain>
    </source>
</reference>
<feature type="region of interest" description="Disordered" evidence="1">
    <location>
        <begin position="26"/>
        <end position="107"/>
    </location>
</feature>
<dbReference type="Proteomes" id="UP000218334">
    <property type="component" value="Unassembled WGS sequence"/>
</dbReference>
<feature type="compositionally biased region" description="Basic residues" evidence="1">
    <location>
        <begin position="74"/>
        <end position="83"/>
    </location>
</feature>
<evidence type="ECO:0000256" key="1">
    <source>
        <dbReference type="SAM" id="MobiDB-lite"/>
    </source>
</evidence>
<keyword evidence="3" id="KW-1185">Reference proteome</keyword>
<evidence type="ECO:0000313" key="2">
    <source>
        <dbReference type="EMBL" id="PBK60519.1"/>
    </source>
</evidence>
<feature type="compositionally biased region" description="Polar residues" evidence="1">
    <location>
        <begin position="40"/>
        <end position="54"/>
    </location>
</feature>
<accession>A0A2H3ANW6</accession>
<name>A0A2H3ANW6_9AGAR</name>
<gene>
    <name evidence="2" type="ORF">ARMSODRAFT_966103</name>
</gene>
<dbReference type="EMBL" id="KZ293486">
    <property type="protein sequence ID" value="PBK60519.1"/>
    <property type="molecule type" value="Genomic_DNA"/>
</dbReference>
<protein>
    <submittedName>
        <fullName evidence="2">Uncharacterized protein</fullName>
    </submittedName>
</protein>
<organism evidence="2 3">
    <name type="scientific">Armillaria solidipes</name>
    <dbReference type="NCBI Taxonomy" id="1076256"/>
    <lineage>
        <taxon>Eukaryota</taxon>
        <taxon>Fungi</taxon>
        <taxon>Dikarya</taxon>
        <taxon>Basidiomycota</taxon>
        <taxon>Agaricomycotina</taxon>
        <taxon>Agaricomycetes</taxon>
        <taxon>Agaricomycetidae</taxon>
        <taxon>Agaricales</taxon>
        <taxon>Marasmiineae</taxon>
        <taxon>Physalacriaceae</taxon>
        <taxon>Armillaria</taxon>
    </lineage>
</organism>
<proteinExistence type="predicted"/>